<evidence type="ECO:0000313" key="2">
    <source>
        <dbReference type="Proteomes" id="UP000825935"/>
    </source>
</evidence>
<dbReference type="AlphaFoldDB" id="A0A8T2QWS5"/>
<dbReference type="Proteomes" id="UP000825935">
    <property type="component" value="Chromosome 31"/>
</dbReference>
<gene>
    <name evidence="1" type="ORF">KP509_31G021100</name>
</gene>
<comment type="caution">
    <text evidence="1">The sequence shown here is derived from an EMBL/GenBank/DDBJ whole genome shotgun (WGS) entry which is preliminary data.</text>
</comment>
<accession>A0A8T2QWS5</accession>
<organism evidence="1 2">
    <name type="scientific">Ceratopteris richardii</name>
    <name type="common">Triangle waterfern</name>
    <dbReference type="NCBI Taxonomy" id="49495"/>
    <lineage>
        <taxon>Eukaryota</taxon>
        <taxon>Viridiplantae</taxon>
        <taxon>Streptophyta</taxon>
        <taxon>Embryophyta</taxon>
        <taxon>Tracheophyta</taxon>
        <taxon>Polypodiopsida</taxon>
        <taxon>Polypodiidae</taxon>
        <taxon>Polypodiales</taxon>
        <taxon>Pteridineae</taxon>
        <taxon>Pteridaceae</taxon>
        <taxon>Parkerioideae</taxon>
        <taxon>Ceratopteris</taxon>
    </lineage>
</organism>
<proteinExistence type="predicted"/>
<protein>
    <submittedName>
        <fullName evidence="1">Uncharacterized protein</fullName>
    </submittedName>
</protein>
<evidence type="ECO:0000313" key="1">
    <source>
        <dbReference type="EMBL" id="KAH7288297.1"/>
    </source>
</evidence>
<sequence>MASSVFMVLNPSIVDVNVCFNGVTCIWTSSLTIASSEVDAFVSHYIQRDISFLVRFTSLSSRKILRRPSVKKRNSIIRAGASPLSRVNTLLSDALKDLYRREHTVSDIKRAFSYSTAKIFECTVSEKNCLIELIDSVQYHFDGPLQSHCARAVRNSHCWTKDSQSCTMEKGVLGTWRVSDTGYCDNLFSTPHSLLRAEFVDHGRVAHSTSRFMTCNTQGSQLCHTYVDAVEFTIASVLAYHDLLLFKARVSQGLFSDAWANLYSERMKTDGFEWVEPGFFPLLQSVCISISPVTCAALLFVPSWSSSSSDWMRIHRKQHQTGDAMKAKTSVKLSIETASELLVFGVKLTDKSGIHDHDI</sequence>
<keyword evidence="2" id="KW-1185">Reference proteome</keyword>
<name>A0A8T2QWS5_CERRI</name>
<dbReference type="EMBL" id="CM035436">
    <property type="protein sequence ID" value="KAH7288297.1"/>
    <property type="molecule type" value="Genomic_DNA"/>
</dbReference>
<reference evidence="1" key="1">
    <citation type="submission" date="2021-08" db="EMBL/GenBank/DDBJ databases">
        <title>WGS assembly of Ceratopteris richardii.</title>
        <authorList>
            <person name="Marchant D.B."/>
            <person name="Chen G."/>
            <person name="Jenkins J."/>
            <person name="Shu S."/>
            <person name="Leebens-Mack J."/>
            <person name="Grimwood J."/>
            <person name="Schmutz J."/>
            <person name="Soltis P."/>
            <person name="Soltis D."/>
            <person name="Chen Z.-H."/>
        </authorList>
    </citation>
    <scope>NUCLEOTIDE SEQUENCE</scope>
    <source>
        <strain evidence="1">Whitten #5841</strain>
        <tissue evidence="1">Leaf</tissue>
    </source>
</reference>